<dbReference type="AlphaFoldDB" id="G4RKH7"/>
<dbReference type="PaxDb" id="768679-TTX_1443"/>
<dbReference type="STRING" id="768679.TTX_1443"/>
<keyword evidence="1" id="KW-0812">Transmembrane</keyword>
<evidence type="ECO:0000256" key="1">
    <source>
        <dbReference type="SAM" id="Phobius"/>
    </source>
</evidence>
<keyword evidence="1" id="KW-1133">Transmembrane helix</keyword>
<reference evidence="2 3" key="1">
    <citation type="journal article" date="2011" name="PLoS ONE">
        <title>The complete genome sequence of Thermoproteus tenax: a physiologically versatile member of the Crenarchaeota.</title>
        <authorList>
            <person name="Siebers B."/>
            <person name="Zaparty M."/>
            <person name="Raddatz G."/>
            <person name="Tjaden B."/>
            <person name="Albers S.V."/>
            <person name="Bell S.D."/>
            <person name="Blombach F."/>
            <person name="Kletzin A."/>
            <person name="Kyrpides N."/>
            <person name="Lanz C."/>
            <person name="Plagens A."/>
            <person name="Rampp M."/>
            <person name="Rosinus A."/>
            <person name="von Jan M."/>
            <person name="Makarova K.S."/>
            <person name="Klenk H.P."/>
            <person name="Schuster S.C."/>
            <person name="Hensel R."/>
        </authorList>
    </citation>
    <scope>NUCLEOTIDE SEQUENCE [LARGE SCALE GENOMIC DNA]</scope>
    <source>
        <strain evidence="3">ATCC 35583 / DSM 2078 / JCM 9277 / NBRC 100435 / Kra 1</strain>
    </source>
</reference>
<proteinExistence type="predicted"/>
<dbReference type="SUPFAM" id="SSF101908">
    <property type="entry name" value="Putative isomerase YbhE"/>
    <property type="match status" value="1"/>
</dbReference>
<evidence type="ECO:0000313" key="3">
    <source>
        <dbReference type="Proteomes" id="UP000002654"/>
    </source>
</evidence>
<dbReference type="Gene3D" id="2.130.10.10">
    <property type="entry name" value="YVTN repeat-like/Quinoprotein amine dehydrogenase"/>
    <property type="match status" value="1"/>
</dbReference>
<protein>
    <submittedName>
        <fullName evidence="2">Uncharacterized protein</fullName>
    </submittedName>
</protein>
<sequence length="823" mass="86986">MIALLLAVVLGAYLASAYILGTESLDLIYQATQTGVNIIAENGGTIWSAAAHYPLIATNAYGGCLAIVDRPYIYYVYVNQSRGLINVSLVKYSVVSLFTPYGYMIWSKGLSRQNITAVATNCVQVAVGTESGEVIVVDEKGIEATYSLGAPVTALAYSRDGNTIYAGTYSGALYAISGASVTQLASNPGTVYFIGANPGAQPYAVWFYKGRLPHLIIWPLGVDLTPGAITEYGTNTPAVAAAVSQDGSTLAVGIYDQLYVYRDGSLQFTAMLPSAPTAIAVSGNGSIIVVGTLGGQVVVYWNGHLAAEWDAGAPVTSVATSWDGLTVAVETWGTVKFQRLAIGMIKVVDPAATIEVTGPEPCLNETIDVVSSGSTFTYQVAGTAQVLLPVGPVQIIPQYRYLSQSSRCAPLNNVTLSVSGNLQSPVILYYQLQYRVDISPPGLVSGPTWAAGTTVYAANPRVQILMFGGPAGAGSTADMVLDHWVVNNTVINVPAPSIAVNVNGPTTVTAVYKVLAPSIVQINSTARWRLRGLVVYDQYGQPVSSGLTPYVTTYPVTTTAYYVMQYLVTTKWPAAVNGSQSLWADQYSYVQFTAPLIYDFGNGTRLYFHGWSNGQSGNFTAEVTGPLTVDPIYSVQYLVVVKQPGTVNGMSSVWADKGSTITLNIPEALSTSGQTRTAFAYWVINGKAGPSSPTAKVTVEGPMNVTYATKTQYLVTFQSKYGTPSVAETWADAGSTLYVTVSPDQVWSPPPLLYQFGGWQSPSGQVFNSPSVVVVAPGTYTAVWNLNPLPLIIIAAAAGGGAGAYIIIRRRHAALAAELSAGT</sequence>
<keyword evidence="3" id="KW-1185">Reference proteome</keyword>
<accession>G4RKH7</accession>
<keyword evidence="1" id="KW-0472">Membrane</keyword>
<organism evidence="2 3">
    <name type="scientific">Thermoproteus tenax (strain ATCC 35583 / DSM 2078 / JCM 9277 / NBRC 100435 / Kra 1)</name>
    <dbReference type="NCBI Taxonomy" id="768679"/>
    <lineage>
        <taxon>Archaea</taxon>
        <taxon>Thermoproteota</taxon>
        <taxon>Thermoprotei</taxon>
        <taxon>Thermoproteales</taxon>
        <taxon>Thermoproteaceae</taxon>
        <taxon>Thermoproteus</taxon>
    </lineage>
</organism>
<dbReference type="HOGENOM" id="CLU_343767_0_0_2"/>
<dbReference type="InterPro" id="IPR015943">
    <property type="entry name" value="WD40/YVTN_repeat-like_dom_sf"/>
</dbReference>
<dbReference type="EMBL" id="FN869859">
    <property type="protein sequence ID" value="CCC82072.1"/>
    <property type="molecule type" value="Genomic_DNA"/>
</dbReference>
<dbReference type="eggNOG" id="arCOG05471">
    <property type="taxonomic scope" value="Archaea"/>
</dbReference>
<feature type="transmembrane region" description="Helical" evidence="1">
    <location>
        <begin position="789"/>
        <end position="808"/>
    </location>
</feature>
<dbReference type="KEGG" id="ttn:TTX_1443"/>
<name>G4RKH7_THETK</name>
<dbReference type="Proteomes" id="UP000002654">
    <property type="component" value="Chromosome"/>
</dbReference>
<gene>
    <name evidence="2" type="ordered locus">TTX_1443</name>
</gene>
<evidence type="ECO:0000313" key="2">
    <source>
        <dbReference type="EMBL" id="CCC82072.1"/>
    </source>
</evidence>
<dbReference type="PATRIC" id="fig|768679.9.peg.1462"/>